<evidence type="ECO:0000256" key="4">
    <source>
        <dbReference type="ARBA" id="ARBA00022833"/>
    </source>
</evidence>
<dbReference type="Pfam" id="PF13613">
    <property type="entry name" value="HTH_Tnp_4"/>
    <property type="match status" value="1"/>
</dbReference>
<sequence length="478" mass="54526">MAPHCCVPKCTSSKRKKSYRGQTFHRFPKDKTLRREWIKNIKRDPGPHFKINAETKVCSEHFETQCFFKTACGITKLKRDAVPTLFAWTSETPERPKRRTITRRQSLASMEVDENQPHVRRNALSIEVPPPHPYHDYAVPPLTTQEQLEAARKHIIEQDKLIAELQSKEFSVSRFQCNDNQMSFFTGFIDYATFEAVYKALQPTATSMVGWSQAQRLKQIDEQVIRRAFNIPKLATIDQFFLFLCRLRQGFAEEDLAMRFGVSQSTVSRICVTWANYLYFMLGSLLIWPSKATVDESMPTCFWNTYPDTRVILDCTEIYVQTPSSKVLNSEIYSHYKGNPTFKGLIGIAPSGEVSFVSDLYTGSISDKEITELSGILEILEEGDLVMADKGFLIKDLLSKINVSLVTPPFLGPSGTFTADEVTETQTIARLRIHVERAIRRIKEFHIFDGVIPMTLVGSVNQLWAVCAMLTNFQGPLF</sequence>
<evidence type="ECO:0000256" key="5">
    <source>
        <dbReference type="ARBA" id="ARBA00023125"/>
    </source>
</evidence>
<keyword evidence="9" id="KW-1185">Reference proteome</keyword>
<evidence type="ECO:0000256" key="6">
    <source>
        <dbReference type="PROSITE-ProRule" id="PRU00309"/>
    </source>
</evidence>
<evidence type="ECO:0000256" key="1">
    <source>
        <dbReference type="ARBA" id="ARBA00001968"/>
    </source>
</evidence>
<protein>
    <recommendedName>
        <fullName evidence="7">THAP-type domain-containing protein</fullName>
    </recommendedName>
</protein>
<dbReference type="SUPFAM" id="SSF57716">
    <property type="entry name" value="Glucocorticoid receptor-like (DNA-binding domain)"/>
    <property type="match status" value="1"/>
</dbReference>
<dbReference type="Pfam" id="PF13359">
    <property type="entry name" value="DDE_Tnp_4"/>
    <property type="match status" value="1"/>
</dbReference>
<name>A0ABD1K950_9TELE</name>
<evidence type="ECO:0000256" key="2">
    <source>
        <dbReference type="ARBA" id="ARBA00022723"/>
    </source>
</evidence>
<dbReference type="SMART" id="SM00692">
    <property type="entry name" value="DM3"/>
    <property type="match status" value="1"/>
</dbReference>
<evidence type="ECO:0000313" key="8">
    <source>
        <dbReference type="EMBL" id="KAL2095581.1"/>
    </source>
</evidence>
<dbReference type="EMBL" id="JBHFQA010000007">
    <property type="protein sequence ID" value="KAL2095581.1"/>
    <property type="molecule type" value="Genomic_DNA"/>
</dbReference>
<dbReference type="InterPro" id="IPR027805">
    <property type="entry name" value="Transposase_HTH_dom"/>
</dbReference>
<proteinExistence type="predicted"/>
<reference evidence="8 9" key="1">
    <citation type="submission" date="2024-09" db="EMBL/GenBank/DDBJ databases">
        <title>A chromosome-level genome assembly of Gray's grenadier anchovy, Coilia grayii.</title>
        <authorList>
            <person name="Fu Z."/>
        </authorList>
    </citation>
    <scope>NUCLEOTIDE SEQUENCE [LARGE SCALE GENOMIC DNA]</scope>
    <source>
        <strain evidence="8">G4</strain>
        <tissue evidence="8">Muscle</tissue>
    </source>
</reference>
<dbReference type="PROSITE" id="PS50950">
    <property type="entry name" value="ZF_THAP"/>
    <property type="match status" value="1"/>
</dbReference>
<feature type="domain" description="THAP-type" evidence="7">
    <location>
        <begin position="1"/>
        <end position="86"/>
    </location>
</feature>
<gene>
    <name evidence="8" type="ORF">ACEWY4_007729</name>
</gene>
<dbReference type="PANTHER" id="PTHR23080:SF133">
    <property type="entry name" value="SI:CH211-262I1.5-RELATED"/>
    <property type="match status" value="1"/>
</dbReference>
<dbReference type="SMART" id="SM00980">
    <property type="entry name" value="THAP"/>
    <property type="match status" value="1"/>
</dbReference>
<keyword evidence="4" id="KW-0862">Zinc</keyword>
<dbReference type="Pfam" id="PF05485">
    <property type="entry name" value="THAP"/>
    <property type="match status" value="1"/>
</dbReference>
<dbReference type="GO" id="GO:0008270">
    <property type="term" value="F:zinc ion binding"/>
    <property type="evidence" value="ECO:0007669"/>
    <property type="project" value="UniProtKB-KW"/>
</dbReference>
<dbReference type="GO" id="GO:0003677">
    <property type="term" value="F:DNA binding"/>
    <property type="evidence" value="ECO:0007669"/>
    <property type="project" value="UniProtKB-UniRule"/>
</dbReference>
<evidence type="ECO:0000313" key="9">
    <source>
        <dbReference type="Proteomes" id="UP001591681"/>
    </source>
</evidence>
<comment type="caution">
    <text evidence="8">The sequence shown here is derived from an EMBL/GenBank/DDBJ whole genome shotgun (WGS) entry which is preliminary data.</text>
</comment>
<keyword evidence="3 6" id="KW-0863">Zinc-finger</keyword>
<organism evidence="8 9">
    <name type="scientific">Coilia grayii</name>
    <name type="common">Gray's grenadier anchovy</name>
    <dbReference type="NCBI Taxonomy" id="363190"/>
    <lineage>
        <taxon>Eukaryota</taxon>
        <taxon>Metazoa</taxon>
        <taxon>Chordata</taxon>
        <taxon>Craniata</taxon>
        <taxon>Vertebrata</taxon>
        <taxon>Euteleostomi</taxon>
        <taxon>Actinopterygii</taxon>
        <taxon>Neopterygii</taxon>
        <taxon>Teleostei</taxon>
        <taxon>Clupei</taxon>
        <taxon>Clupeiformes</taxon>
        <taxon>Clupeoidei</taxon>
        <taxon>Engraulidae</taxon>
        <taxon>Coilinae</taxon>
        <taxon>Coilia</taxon>
    </lineage>
</organism>
<evidence type="ECO:0000256" key="3">
    <source>
        <dbReference type="ARBA" id="ARBA00022771"/>
    </source>
</evidence>
<dbReference type="InterPro" id="IPR027806">
    <property type="entry name" value="HARBI1_dom"/>
</dbReference>
<keyword evidence="2" id="KW-0479">Metal-binding</keyword>
<accession>A0ABD1K950</accession>
<dbReference type="InterPro" id="IPR006612">
    <property type="entry name" value="THAP_Znf"/>
</dbReference>
<keyword evidence="5 6" id="KW-0238">DNA-binding</keyword>
<dbReference type="Proteomes" id="UP001591681">
    <property type="component" value="Unassembled WGS sequence"/>
</dbReference>
<evidence type="ECO:0000259" key="7">
    <source>
        <dbReference type="PROSITE" id="PS50950"/>
    </source>
</evidence>
<dbReference type="InterPro" id="IPR038441">
    <property type="entry name" value="THAP_Znf_sf"/>
</dbReference>
<comment type="cofactor">
    <cofactor evidence="1">
        <name>a divalent metal cation</name>
        <dbReference type="ChEBI" id="CHEBI:60240"/>
    </cofactor>
</comment>
<dbReference type="PANTHER" id="PTHR23080">
    <property type="entry name" value="THAP DOMAIN PROTEIN"/>
    <property type="match status" value="1"/>
</dbReference>
<dbReference type="Gene3D" id="6.20.210.20">
    <property type="entry name" value="THAP domain"/>
    <property type="match status" value="1"/>
</dbReference>
<dbReference type="AlphaFoldDB" id="A0ABD1K950"/>